<accession>A0A382HHI6</accession>
<reference evidence="9" key="1">
    <citation type="submission" date="2018-05" db="EMBL/GenBank/DDBJ databases">
        <authorList>
            <person name="Lanie J.A."/>
            <person name="Ng W.-L."/>
            <person name="Kazmierczak K.M."/>
            <person name="Andrzejewski T.M."/>
            <person name="Davidsen T.M."/>
            <person name="Wayne K.J."/>
            <person name="Tettelin H."/>
            <person name="Glass J.I."/>
            <person name="Rusch D."/>
            <person name="Podicherti R."/>
            <person name="Tsui H.-C.T."/>
            <person name="Winkler M.E."/>
        </authorList>
    </citation>
    <scope>NUCLEOTIDE SEQUENCE</scope>
</reference>
<protein>
    <recommendedName>
        <fullName evidence="8">ABC transmembrane type-1 domain-containing protein</fullName>
    </recommendedName>
</protein>
<dbReference type="Gene3D" id="1.10.3720.10">
    <property type="entry name" value="MetI-like"/>
    <property type="match status" value="1"/>
</dbReference>
<sequence>MVALLAAMLAGIIAPNDSLAQDAAHRLQAPGDGYLLGSDHFGRDVFSRTIHGARTALYIGLASVAIGTTIGTVVGLASAYRGGWMDLLVQRVVDAFSGFPLLVLAVVVVTTFGPSTNTVITAIALSLAPQLARLSRSSALSLRISGHIIAAHSIGAGSIRILVWHLLPHSLGVVLAYSTGFVGTALVAEAALSFLGLGVPPPEPSWGGMLSDGREFLEVAPWITLVPSVALIFTSLCFMVLGDFFRDVLDHSISVKPIVKGLSFDK</sequence>
<dbReference type="InterPro" id="IPR035906">
    <property type="entry name" value="MetI-like_sf"/>
</dbReference>
<evidence type="ECO:0000313" key="9">
    <source>
        <dbReference type="EMBL" id="SVB86768.1"/>
    </source>
</evidence>
<keyword evidence="3" id="KW-1003">Cell membrane</keyword>
<dbReference type="AlphaFoldDB" id="A0A382HHI6"/>
<name>A0A382HHI6_9ZZZZ</name>
<evidence type="ECO:0000256" key="5">
    <source>
        <dbReference type="ARBA" id="ARBA00022989"/>
    </source>
</evidence>
<dbReference type="PROSITE" id="PS50928">
    <property type="entry name" value="ABC_TM1"/>
    <property type="match status" value="1"/>
</dbReference>
<keyword evidence="2" id="KW-0813">Transport</keyword>
<keyword evidence="6 7" id="KW-0472">Membrane</keyword>
<dbReference type="InterPro" id="IPR000515">
    <property type="entry name" value="MetI-like"/>
</dbReference>
<evidence type="ECO:0000256" key="6">
    <source>
        <dbReference type="ARBA" id="ARBA00023136"/>
    </source>
</evidence>
<feature type="transmembrane region" description="Helical" evidence="7">
    <location>
        <begin position="56"/>
        <end position="80"/>
    </location>
</feature>
<dbReference type="SUPFAM" id="SSF161098">
    <property type="entry name" value="MetI-like"/>
    <property type="match status" value="1"/>
</dbReference>
<evidence type="ECO:0000256" key="4">
    <source>
        <dbReference type="ARBA" id="ARBA00022692"/>
    </source>
</evidence>
<keyword evidence="4 7" id="KW-0812">Transmembrane</keyword>
<evidence type="ECO:0000259" key="8">
    <source>
        <dbReference type="PROSITE" id="PS50928"/>
    </source>
</evidence>
<feature type="transmembrane region" description="Helical" evidence="7">
    <location>
        <begin position="174"/>
        <end position="199"/>
    </location>
</feature>
<keyword evidence="5 7" id="KW-1133">Transmembrane helix</keyword>
<gene>
    <name evidence="9" type="ORF">METZ01_LOCUS239622</name>
</gene>
<proteinExistence type="predicted"/>
<dbReference type="CDD" id="cd06261">
    <property type="entry name" value="TM_PBP2"/>
    <property type="match status" value="1"/>
</dbReference>
<dbReference type="Pfam" id="PF00528">
    <property type="entry name" value="BPD_transp_1"/>
    <property type="match status" value="1"/>
</dbReference>
<dbReference type="PANTHER" id="PTHR43386:SF1">
    <property type="entry name" value="D,D-DIPEPTIDE TRANSPORT SYSTEM PERMEASE PROTEIN DDPC-RELATED"/>
    <property type="match status" value="1"/>
</dbReference>
<dbReference type="GO" id="GO:0055085">
    <property type="term" value="P:transmembrane transport"/>
    <property type="evidence" value="ECO:0007669"/>
    <property type="project" value="InterPro"/>
</dbReference>
<dbReference type="GO" id="GO:0005886">
    <property type="term" value="C:plasma membrane"/>
    <property type="evidence" value="ECO:0007669"/>
    <property type="project" value="UniProtKB-SubCell"/>
</dbReference>
<evidence type="ECO:0000256" key="7">
    <source>
        <dbReference type="SAM" id="Phobius"/>
    </source>
</evidence>
<feature type="transmembrane region" description="Helical" evidence="7">
    <location>
        <begin position="219"/>
        <end position="241"/>
    </location>
</feature>
<dbReference type="InterPro" id="IPR050366">
    <property type="entry name" value="BP-dependent_transpt_permease"/>
</dbReference>
<evidence type="ECO:0000256" key="3">
    <source>
        <dbReference type="ARBA" id="ARBA00022475"/>
    </source>
</evidence>
<evidence type="ECO:0000256" key="2">
    <source>
        <dbReference type="ARBA" id="ARBA00022448"/>
    </source>
</evidence>
<organism evidence="9">
    <name type="scientific">marine metagenome</name>
    <dbReference type="NCBI Taxonomy" id="408172"/>
    <lineage>
        <taxon>unclassified sequences</taxon>
        <taxon>metagenomes</taxon>
        <taxon>ecological metagenomes</taxon>
    </lineage>
</organism>
<evidence type="ECO:0000256" key="1">
    <source>
        <dbReference type="ARBA" id="ARBA00004651"/>
    </source>
</evidence>
<dbReference type="PANTHER" id="PTHR43386">
    <property type="entry name" value="OLIGOPEPTIDE TRANSPORT SYSTEM PERMEASE PROTEIN APPC"/>
    <property type="match status" value="1"/>
</dbReference>
<feature type="domain" description="ABC transmembrane type-1" evidence="8">
    <location>
        <begin position="53"/>
        <end position="242"/>
    </location>
</feature>
<comment type="subcellular location">
    <subcellularLocation>
        <location evidence="1">Cell membrane</location>
        <topology evidence="1">Multi-pass membrane protein</topology>
    </subcellularLocation>
</comment>
<feature type="transmembrane region" description="Helical" evidence="7">
    <location>
        <begin position="101"/>
        <end position="128"/>
    </location>
</feature>
<dbReference type="EMBL" id="UINC01061317">
    <property type="protein sequence ID" value="SVB86768.1"/>
    <property type="molecule type" value="Genomic_DNA"/>
</dbReference>